<gene>
    <name evidence="1" type="ORF">RPERSI_LOCUS15512</name>
</gene>
<organism evidence="1 2">
    <name type="scientific">Racocetra persica</name>
    <dbReference type="NCBI Taxonomy" id="160502"/>
    <lineage>
        <taxon>Eukaryota</taxon>
        <taxon>Fungi</taxon>
        <taxon>Fungi incertae sedis</taxon>
        <taxon>Mucoromycota</taxon>
        <taxon>Glomeromycotina</taxon>
        <taxon>Glomeromycetes</taxon>
        <taxon>Diversisporales</taxon>
        <taxon>Gigasporaceae</taxon>
        <taxon>Racocetra</taxon>
    </lineage>
</organism>
<feature type="non-terminal residue" evidence="1">
    <location>
        <position position="1"/>
    </location>
</feature>
<name>A0ACA9QRH1_9GLOM</name>
<accession>A0ACA9QRH1</accession>
<reference evidence="1" key="1">
    <citation type="submission" date="2021-06" db="EMBL/GenBank/DDBJ databases">
        <authorList>
            <person name="Kallberg Y."/>
            <person name="Tangrot J."/>
            <person name="Rosling A."/>
        </authorList>
    </citation>
    <scope>NUCLEOTIDE SEQUENCE</scope>
    <source>
        <strain evidence="1">MA461A</strain>
    </source>
</reference>
<dbReference type="EMBL" id="CAJVQC010037301">
    <property type="protein sequence ID" value="CAG8763495.1"/>
    <property type="molecule type" value="Genomic_DNA"/>
</dbReference>
<protein>
    <submittedName>
        <fullName evidence="1">30415_t:CDS:1</fullName>
    </submittedName>
</protein>
<proteinExistence type="predicted"/>
<keyword evidence="2" id="KW-1185">Reference proteome</keyword>
<comment type="caution">
    <text evidence="1">The sequence shown here is derived from an EMBL/GenBank/DDBJ whole genome shotgun (WGS) entry which is preliminary data.</text>
</comment>
<evidence type="ECO:0000313" key="2">
    <source>
        <dbReference type="Proteomes" id="UP000789920"/>
    </source>
</evidence>
<dbReference type="Proteomes" id="UP000789920">
    <property type="component" value="Unassembled WGS sequence"/>
</dbReference>
<sequence>RLKKEKLEQSKEQKDVQETTKLSESADANKIGDKCKLERIYISGCEKPKVLPVDVRSEKDNVECIKFDIESAKRKEKIAEITPDWCE</sequence>
<evidence type="ECO:0000313" key="1">
    <source>
        <dbReference type="EMBL" id="CAG8763495.1"/>
    </source>
</evidence>